<accession>A0A6A5GJ12</accession>
<dbReference type="InterPro" id="IPR001810">
    <property type="entry name" value="F-box_dom"/>
</dbReference>
<dbReference type="PANTHER" id="PTHR22899">
    <property type="entry name" value="CYCLIN-RELATED F-BOX FAMILY"/>
    <property type="match status" value="1"/>
</dbReference>
<evidence type="ECO:0000313" key="2">
    <source>
        <dbReference type="EMBL" id="KAF1754673.1"/>
    </source>
</evidence>
<organism evidence="2 3">
    <name type="scientific">Caenorhabditis remanei</name>
    <name type="common">Caenorhabditis vulgaris</name>
    <dbReference type="NCBI Taxonomy" id="31234"/>
    <lineage>
        <taxon>Eukaryota</taxon>
        <taxon>Metazoa</taxon>
        <taxon>Ecdysozoa</taxon>
        <taxon>Nematoda</taxon>
        <taxon>Chromadorea</taxon>
        <taxon>Rhabditida</taxon>
        <taxon>Rhabditina</taxon>
        <taxon>Rhabditomorpha</taxon>
        <taxon>Rhabditoidea</taxon>
        <taxon>Rhabditidae</taxon>
        <taxon>Peloderinae</taxon>
        <taxon>Caenorhabditis</taxon>
    </lineage>
</organism>
<dbReference type="RefSeq" id="XP_003096416.2">
    <property type="nucleotide sequence ID" value="XM_003096368.2"/>
</dbReference>
<evidence type="ECO:0000313" key="3">
    <source>
        <dbReference type="Proteomes" id="UP000483820"/>
    </source>
</evidence>
<feature type="domain" description="F-box" evidence="1">
    <location>
        <begin position="4"/>
        <end position="42"/>
    </location>
</feature>
<dbReference type="InterPro" id="IPR053222">
    <property type="entry name" value="Zygotic_Embryogenesis-Asso"/>
</dbReference>
<protein>
    <recommendedName>
        <fullName evidence="1">F-box domain-containing protein</fullName>
    </recommendedName>
</protein>
<sequence>MTTSFPLLRLPYLVLMPILEQMALLDRIALSVLSKRARKFVKLLKMKCNHINLRLEDNRVEMKMLFDNSEELKVYMYIYKYKVDLRYGKNYFERIISWRPGTLTPMDYVLPIMDITHCKSIKTLTFPKESERTPEYDALIPLLIKLPKIDELIVEHITSYVFSPDSPFRDVLKIVFPVSSAINVYHNVQKPKYTREIFKGNFDAVSVSLYGSYIATFPLNDWRFTNAKTLKLDCSGFKVEDLNQYFKLWMKKKCNPKLEYLQVATRRELSIEEMNLLLKGLNAVQMPIRTDRTFRVLGNIKQFNSNDSKEEIISEFDITRADGRRATIRISNRRTFCFYVWPESTDETTNLEANQSSFTRVFSRVSTFYNSCVERFK</sequence>
<dbReference type="Pfam" id="PF00646">
    <property type="entry name" value="F-box"/>
    <property type="match status" value="1"/>
</dbReference>
<dbReference type="CTD" id="9827560"/>
<dbReference type="PROSITE" id="PS50181">
    <property type="entry name" value="FBOX"/>
    <property type="match status" value="1"/>
</dbReference>
<reference evidence="2 3" key="1">
    <citation type="submission" date="2019-12" db="EMBL/GenBank/DDBJ databases">
        <title>Chromosome-level assembly of the Caenorhabditis remanei genome.</title>
        <authorList>
            <person name="Teterina A.A."/>
            <person name="Willis J.H."/>
            <person name="Phillips P.C."/>
        </authorList>
    </citation>
    <scope>NUCLEOTIDE SEQUENCE [LARGE SCALE GENOMIC DNA]</scope>
    <source>
        <strain evidence="2 3">PX506</strain>
        <tissue evidence="2">Whole organism</tissue>
    </source>
</reference>
<dbReference type="KEGG" id="crq:GCK72_021236"/>
<gene>
    <name evidence="2" type="ORF">GCK72_021236</name>
</gene>
<name>A0A6A5GJ12_CAERE</name>
<dbReference type="Proteomes" id="UP000483820">
    <property type="component" value="Chromosome V"/>
</dbReference>
<evidence type="ECO:0000259" key="1">
    <source>
        <dbReference type="PROSITE" id="PS50181"/>
    </source>
</evidence>
<proteinExistence type="predicted"/>
<dbReference type="Pfam" id="PF07735">
    <property type="entry name" value="FBA_2"/>
    <property type="match status" value="1"/>
</dbReference>
<dbReference type="InterPro" id="IPR012885">
    <property type="entry name" value="F-box_Sdz-33"/>
</dbReference>
<dbReference type="AlphaFoldDB" id="A0A6A5GJ12"/>
<dbReference type="EMBL" id="WUAV01000005">
    <property type="protein sequence ID" value="KAF1754673.1"/>
    <property type="molecule type" value="Genomic_DNA"/>
</dbReference>
<dbReference type="GeneID" id="9827560"/>
<comment type="caution">
    <text evidence="2">The sequence shown here is derived from an EMBL/GenBank/DDBJ whole genome shotgun (WGS) entry which is preliminary data.</text>
</comment>
<dbReference type="PANTHER" id="PTHR22899:SF0">
    <property type="entry name" value="F-BOX ASSOCIATED DOMAIN-CONTAINING PROTEIN-RELATED"/>
    <property type="match status" value="1"/>
</dbReference>